<dbReference type="Gene3D" id="3.40.50.1820">
    <property type="entry name" value="alpha/beta hydrolase"/>
    <property type="match status" value="1"/>
</dbReference>
<dbReference type="InterPro" id="IPR050471">
    <property type="entry name" value="AB_hydrolase"/>
</dbReference>
<dbReference type="PANTHER" id="PTHR43433:SF10">
    <property type="entry name" value="AB HYDROLASE-1 DOMAIN-CONTAINING PROTEIN"/>
    <property type="match status" value="1"/>
</dbReference>
<feature type="domain" description="AB hydrolase-1" evidence="2">
    <location>
        <begin position="24"/>
        <end position="272"/>
    </location>
</feature>
<evidence type="ECO:0000259" key="2">
    <source>
        <dbReference type="Pfam" id="PF00561"/>
    </source>
</evidence>
<dbReference type="PANTHER" id="PTHR43433">
    <property type="entry name" value="HYDROLASE, ALPHA/BETA FOLD FAMILY PROTEIN"/>
    <property type="match status" value="1"/>
</dbReference>
<evidence type="ECO:0000256" key="1">
    <source>
        <dbReference type="SAM" id="MobiDB-lite"/>
    </source>
</evidence>
<dbReference type="Pfam" id="PF00561">
    <property type="entry name" value="Abhydrolase_1"/>
    <property type="match status" value="1"/>
</dbReference>
<dbReference type="AlphaFoldDB" id="A0A919GQH7"/>
<dbReference type="RefSeq" id="WP_189939173.1">
    <property type="nucleotide sequence ID" value="NZ_BNCD01000045.1"/>
</dbReference>
<dbReference type="Proteomes" id="UP000603708">
    <property type="component" value="Unassembled WGS sequence"/>
</dbReference>
<dbReference type="EMBL" id="BNCD01000045">
    <property type="protein sequence ID" value="GHH88897.1"/>
    <property type="molecule type" value="Genomic_DNA"/>
</dbReference>
<evidence type="ECO:0000313" key="4">
    <source>
        <dbReference type="Proteomes" id="UP000603708"/>
    </source>
</evidence>
<dbReference type="GO" id="GO:0003824">
    <property type="term" value="F:catalytic activity"/>
    <property type="evidence" value="ECO:0007669"/>
    <property type="project" value="UniProtKB-ARBA"/>
</dbReference>
<proteinExistence type="predicted"/>
<protein>
    <recommendedName>
        <fullName evidence="2">AB hydrolase-1 domain-containing protein</fullName>
    </recommendedName>
</protein>
<dbReference type="InterPro" id="IPR000073">
    <property type="entry name" value="AB_hydrolase_1"/>
</dbReference>
<organism evidence="3 4">
    <name type="scientific">Streptomyces sulfonofaciens</name>
    <dbReference type="NCBI Taxonomy" id="68272"/>
    <lineage>
        <taxon>Bacteria</taxon>
        <taxon>Bacillati</taxon>
        <taxon>Actinomycetota</taxon>
        <taxon>Actinomycetes</taxon>
        <taxon>Kitasatosporales</taxon>
        <taxon>Streptomycetaceae</taxon>
        <taxon>Streptomyces</taxon>
    </lineage>
</organism>
<evidence type="ECO:0000313" key="3">
    <source>
        <dbReference type="EMBL" id="GHH88897.1"/>
    </source>
</evidence>
<accession>A0A919GQH7</accession>
<comment type="caution">
    <text evidence="3">The sequence shown here is derived from an EMBL/GenBank/DDBJ whole genome shotgun (WGS) entry which is preliminary data.</text>
</comment>
<reference evidence="3" key="1">
    <citation type="journal article" date="2014" name="Int. J. Syst. Evol. Microbiol.">
        <title>Complete genome sequence of Corynebacterium casei LMG S-19264T (=DSM 44701T), isolated from a smear-ripened cheese.</title>
        <authorList>
            <consortium name="US DOE Joint Genome Institute (JGI-PGF)"/>
            <person name="Walter F."/>
            <person name="Albersmeier A."/>
            <person name="Kalinowski J."/>
            <person name="Ruckert C."/>
        </authorList>
    </citation>
    <scope>NUCLEOTIDE SEQUENCE</scope>
    <source>
        <strain evidence="3">JCM 5069</strain>
    </source>
</reference>
<name>A0A919GQH7_9ACTN</name>
<gene>
    <name evidence="3" type="ORF">GCM10018793_70260</name>
</gene>
<reference evidence="3" key="2">
    <citation type="submission" date="2020-09" db="EMBL/GenBank/DDBJ databases">
        <authorList>
            <person name="Sun Q."/>
            <person name="Ohkuma M."/>
        </authorList>
    </citation>
    <scope>NUCLEOTIDE SEQUENCE</scope>
    <source>
        <strain evidence="3">JCM 5069</strain>
    </source>
</reference>
<feature type="region of interest" description="Disordered" evidence="1">
    <location>
        <begin position="1"/>
        <end position="22"/>
    </location>
</feature>
<keyword evidence="4" id="KW-1185">Reference proteome</keyword>
<dbReference type="InterPro" id="IPR029058">
    <property type="entry name" value="AB_hydrolase_fold"/>
</dbReference>
<sequence length="289" mass="30366">MTTVSTRDGRKLDVRVSGPDDGTPLVFHHGTPGAVPPVRAIERAAHAQGLRHVSFSRAGYGGSTRLPGRDVAAVAADVEDLLDQLGAERCVVAGWSGGGPHALATAARLPGRVAGVLSIAGAAPYGLPDLDFVEGMGEANGEEFELAAQGEAALRPFLEREADVLRNADADGLREGMRTLLARVDHDLLTDELAEDLSATFSEALRTGVDGWADDDLAFARPWGFAPEEIAVPAFVWQGSEDLMVPFAHGRWLAAHIPTAVAHLEQGEGHFSIAISAAGQMLEELAGCL</sequence>
<dbReference type="SUPFAM" id="SSF53474">
    <property type="entry name" value="alpha/beta-Hydrolases"/>
    <property type="match status" value="1"/>
</dbReference>